<proteinExistence type="inferred from homology"/>
<dbReference type="STRING" id="1330018.A0A167PYA6"/>
<keyword evidence="2" id="KW-0560">Oxidoreductase</keyword>
<reference evidence="5 6" key="1">
    <citation type="journal article" date="2016" name="Mol. Biol. Evol.">
        <title>Comparative Genomics of Early-Diverging Mushroom-Forming Fungi Provides Insights into the Origins of Lignocellulose Decay Capabilities.</title>
        <authorList>
            <person name="Nagy L.G."/>
            <person name="Riley R."/>
            <person name="Tritt A."/>
            <person name="Adam C."/>
            <person name="Daum C."/>
            <person name="Floudas D."/>
            <person name="Sun H."/>
            <person name="Yadav J.S."/>
            <person name="Pangilinan J."/>
            <person name="Larsson K.H."/>
            <person name="Matsuura K."/>
            <person name="Barry K."/>
            <person name="Labutti K."/>
            <person name="Kuo R."/>
            <person name="Ohm R.A."/>
            <person name="Bhattacharya S.S."/>
            <person name="Shirouzu T."/>
            <person name="Yoshinaga Y."/>
            <person name="Martin F.M."/>
            <person name="Grigoriev I.V."/>
            <person name="Hibbett D.S."/>
        </authorList>
    </citation>
    <scope>NUCLEOTIDE SEQUENCE [LARGE SCALE GENOMIC DNA]</scope>
    <source>
        <strain evidence="5 6">TUFC12733</strain>
    </source>
</reference>
<evidence type="ECO:0000256" key="2">
    <source>
        <dbReference type="ARBA" id="ARBA00023002"/>
    </source>
</evidence>
<keyword evidence="6" id="KW-1185">Reference proteome</keyword>
<evidence type="ECO:0000259" key="4">
    <source>
        <dbReference type="Pfam" id="PF02894"/>
    </source>
</evidence>
<dbReference type="GO" id="GO:0016491">
    <property type="term" value="F:oxidoreductase activity"/>
    <property type="evidence" value="ECO:0007669"/>
    <property type="project" value="UniProtKB-KW"/>
</dbReference>
<dbReference type="EMBL" id="KV417273">
    <property type="protein sequence ID" value="KZO99240.1"/>
    <property type="molecule type" value="Genomic_DNA"/>
</dbReference>
<dbReference type="PANTHER" id="PTHR43708">
    <property type="entry name" value="CONSERVED EXPRESSED OXIDOREDUCTASE (EUROFUNG)"/>
    <property type="match status" value="1"/>
</dbReference>
<dbReference type="GO" id="GO:0000166">
    <property type="term" value="F:nucleotide binding"/>
    <property type="evidence" value="ECO:0007669"/>
    <property type="project" value="InterPro"/>
</dbReference>
<gene>
    <name evidence="5" type="ORF">CALVIDRAFT_405790</name>
</gene>
<dbReference type="InterPro" id="IPR004104">
    <property type="entry name" value="Gfo/Idh/MocA-like_OxRdtase_C"/>
</dbReference>
<dbReference type="Gene3D" id="3.30.360.10">
    <property type="entry name" value="Dihydrodipicolinate Reductase, domain 2"/>
    <property type="match status" value="1"/>
</dbReference>
<name>A0A167PYA6_CALVF</name>
<dbReference type="Gene3D" id="3.40.50.720">
    <property type="entry name" value="NAD(P)-binding Rossmann-like Domain"/>
    <property type="match status" value="1"/>
</dbReference>
<feature type="domain" description="Gfo/Idh/MocA-like oxidoreductase C-terminal" evidence="4">
    <location>
        <begin position="140"/>
        <end position="369"/>
    </location>
</feature>
<accession>A0A167PYA6</accession>
<evidence type="ECO:0000313" key="5">
    <source>
        <dbReference type="EMBL" id="KZO99240.1"/>
    </source>
</evidence>
<dbReference type="InterPro" id="IPR051317">
    <property type="entry name" value="Gfo/Idh/MocA_oxidoreduct"/>
</dbReference>
<dbReference type="Pfam" id="PF02894">
    <property type="entry name" value="GFO_IDH_MocA_C"/>
    <property type="match status" value="1"/>
</dbReference>
<dbReference type="SUPFAM" id="SSF51735">
    <property type="entry name" value="NAD(P)-binding Rossmann-fold domains"/>
    <property type="match status" value="1"/>
</dbReference>
<dbReference type="Pfam" id="PF01408">
    <property type="entry name" value="GFO_IDH_MocA"/>
    <property type="match status" value="1"/>
</dbReference>
<dbReference type="PANTHER" id="PTHR43708:SF5">
    <property type="entry name" value="CONSERVED EXPRESSED OXIDOREDUCTASE (EUROFUNG)-RELATED"/>
    <property type="match status" value="1"/>
</dbReference>
<feature type="domain" description="Gfo/Idh/MocA-like oxidoreductase N-terminal" evidence="3">
    <location>
        <begin position="6"/>
        <end position="126"/>
    </location>
</feature>
<evidence type="ECO:0000259" key="3">
    <source>
        <dbReference type="Pfam" id="PF01408"/>
    </source>
</evidence>
<comment type="similarity">
    <text evidence="1">Belongs to the Gfo/Idh/MocA family.</text>
</comment>
<organism evidence="5 6">
    <name type="scientific">Calocera viscosa (strain TUFC12733)</name>
    <dbReference type="NCBI Taxonomy" id="1330018"/>
    <lineage>
        <taxon>Eukaryota</taxon>
        <taxon>Fungi</taxon>
        <taxon>Dikarya</taxon>
        <taxon>Basidiomycota</taxon>
        <taxon>Agaricomycotina</taxon>
        <taxon>Dacrymycetes</taxon>
        <taxon>Dacrymycetales</taxon>
        <taxon>Dacrymycetaceae</taxon>
        <taxon>Calocera</taxon>
    </lineage>
</organism>
<dbReference type="AlphaFoldDB" id="A0A167PYA6"/>
<dbReference type="OrthoDB" id="446809at2759"/>
<evidence type="ECO:0000256" key="1">
    <source>
        <dbReference type="ARBA" id="ARBA00010928"/>
    </source>
</evidence>
<protein>
    <submittedName>
        <fullName evidence="5">Putative NAD binding Rossmann fold oxidoreductase</fullName>
    </submittedName>
</protein>
<dbReference type="InterPro" id="IPR000683">
    <property type="entry name" value="Gfo/Idh/MocA-like_OxRdtase_N"/>
</dbReference>
<evidence type="ECO:0000313" key="6">
    <source>
        <dbReference type="Proteomes" id="UP000076738"/>
    </source>
</evidence>
<dbReference type="InterPro" id="IPR036291">
    <property type="entry name" value="NAD(P)-bd_dom_sf"/>
</dbReference>
<dbReference type="Proteomes" id="UP000076738">
    <property type="component" value="Unassembled WGS sequence"/>
</dbReference>
<sequence>MSAPVRAAVLGTGLSATVFHIPFILAHPQYFALHSILERSATPDHSVARQRYGPNVKVVTTYDEVLTDKDVDVVVLSTPNSTHYPYAKAALEAGKHVIIEKPLTTTSAEGAELVALAARKKLLICVYQNRRWDSDFLTLRKLLAQDVFGEVVEFETRYDRFRPNLVGGTWKEKAGTGQGALFDLGSHLIDQVLTLFGTPSSVTGFAANSRQVGDPAFDDSFVALFHYPVSATRKLPLTVTLRGAILSLLNPQLRFTVKGTRASWVKYGLDVQEPQLRLAQPMSLTDPRFGVEPTELEGTLTTLDAAGQPASKKVPTERGDYTQWYKNVGQALQAGDVTLLEVKPEQGLEVIKMIEAIYTSSREGRTVSVA</sequence>